<dbReference type="RefSeq" id="WP_386777301.1">
    <property type="nucleotide sequence ID" value="NZ_JBHRUG010000050.1"/>
</dbReference>
<dbReference type="EMBL" id="JBHRUG010000050">
    <property type="protein sequence ID" value="MFC3286339.1"/>
    <property type="molecule type" value="Genomic_DNA"/>
</dbReference>
<dbReference type="Gene3D" id="3.40.50.2020">
    <property type="match status" value="1"/>
</dbReference>
<name>A0ABV7LWE3_9GAMM</name>
<dbReference type="InterPro" id="IPR000836">
    <property type="entry name" value="PRTase_dom"/>
</dbReference>
<dbReference type="Proteomes" id="UP001595579">
    <property type="component" value="Unassembled WGS sequence"/>
</dbReference>
<dbReference type="Pfam" id="PF18912">
    <property type="entry name" value="DZR_2"/>
    <property type="match status" value="1"/>
</dbReference>
<organism evidence="3 4">
    <name type="scientific">Litchfieldella rifensis</name>
    <dbReference type="NCBI Taxonomy" id="762643"/>
    <lineage>
        <taxon>Bacteria</taxon>
        <taxon>Pseudomonadati</taxon>
        <taxon>Pseudomonadota</taxon>
        <taxon>Gammaproteobacteria</taxon>
        <taxon>Oceanospirillales</taxon>
        <taxon>Halomonadaceae</taxon>
        <taxon>Litchfieldella</taxon>
    </lineage>
</organism>
<dbReference type="InterPro" id="IPR029057">
    <property type="entry name" value="PRTase-like"/>
</dbReference>
<proteinExistence type="inferred from homology"/>
<sequence length="252" mass="27635">MIEPEVTLSTKIMMRVDSLLRHALPGHCAFCLGTAERGAPWCEPCLMALPWNLPACPRCAEPMAAGVIEVANVCGACLRHPPSFARARVPLRYQGDVAILVQRFKFSASPRAGTLLLTLLETALRSELDQPVDSGTAWPQALVSVPLHFRRARQRGFDQADWLTRRLARHLGVPCHGARRLRMTPTQRGLKREERQANLRHAFEVRGPLPSRVALVDDVMTTGATLEALAQACLAAGADEVEAWAVARTPKG</sequence>
<dbReference type="SUPFAM" id="SSF53271">
    <property type="entry name" value="PRTase-like"/>
    <property type="match status" value="1"/>
</dbReference>
<comment type="similarity">
    <text evidence="1">Belongs to the ComF/GntX family.</text>
</comment>
<evidence type="ECO:0000259" key="2">
    <source>
        <dbReference type="Pfam" id="PF18912"/>
    </source>
</evidence>
<evidence type="ECO:0000256" key="1">
    <source>
        <dbReference type="ARBA" id="ARBA00008007"/>
    </source>
</evidence>
<dbReference type="InterPro" id="IPR044005">
    <property type="entry name" value="DZR_2"/>
</dbReference>
<protein>
    <submittedName>
        <fullName evidence="3">ComF family protein</fullName>
    </submittedName>
</protein>
<gene>
    <name evidence="3" type="ORF">ACFOEV_22280</name>
</gene>
<dbReference type="PANTHER" id="PTHR47505">
    <property type="entry name" value="DNA UTILIZATION PROTEIN YHGH"/>
    <property type="match status" value="1"/>
</dbReference>
<dbReference type="CDD" id="cd06223">
    <property type="entry name" value="PRTases_typeI"/>
    <property type="match status" value="1"/>
</dbReference>
<accession>A0ABV7LWE3</accession>
<dbReference type="PANTHER" id="PTHR47505:SF1">
    <property type="entry name" value="DNA UTILIZATION PROTEIN YHGH"/>
    <property type="match status" value="1"/>
</dbReference>
<reference evidence="4" key="1">
    <citation type="journal article" date="2019" name="Int. J. Syst. Evol. Microbiol.">
        <title>The Global Catalogue of Microorganisms (GCM) 10K type strain sequencing project: providing services to taxonomists for standard genome sequencing and annotation.</title>
        <authorList>
            <consortium name="The Broad Institute Genomics Platform"/>
            <consortium name="The Broad Institute Genome Sequencing Center for Infectious Disease"/>
            <person name="Wu L."/>
            <person name="Ma J."/>
        </authorList>
    </citation>
    <scope>NUCLEOTIDE SEQUENCE [LARGE SCALE GENOMIC DNA]</scope>
    <source>
        <strain evidence="4">CECT 7698</strain>
    </source>
</reference>
<feature type="domain" description="Double zinc ribbon" evidence="2">
    <location>
        <begin position="20"/>
        <end position="78"/>
    </location>
</feature>
<dbReference type="InterPro" id="IPR051910">
    <property type="entry name" value="ComF/GntX_DNA_util-trans"/>
</dbReference>
<evidence type="ECO:0000313" key="3">
    <source>
        <dbReference type="EMBL" id="MFC3286339.1"/>
    </source>
</evidence>
<keyword evidence="4" id="KW-1185">Reference proteome</keyword>
<comment type="caution">
    <text evidence="3">The sequence shown here is derived from an EMBL/GenBank/DDBJ whole genome shotgun (WGS) entry which is preliminary data.</text>
</comment>
<evidence type="ECO:0000313" key="4">
    <source>
        <dbReference type="Proteomes" id="UP001595579"/>
    </source>
</evidence>